<accession>A0A518E2X1</accession>
<dbReference type="KEGG" id="lcre:Pla8534_63020"/>
<reference evidence="2 3" key="1">
    <citation type="submission" date="2019-02" db="EMBL/GenBank/DDBJ databases">
        <title>Deep-cultivation of Planctomycetes and their phenomic and genomic characterization uncovers novel biology.</title>
        <authorList>
            <person name="Wiegand S."/>
            <person name="Jogler M."/>
            <person name="Boedeker C."/>
            <person name="Pinto D."/>
            <person name="Vollmers J."/>
            <person name="Rivas-Marin E."/>
            <person name="Kohn T."/>
            <person name="Peeters S.H."/>
            <person name="Heuer A."/>
            <person name="Rast P."/>
            <person name="Oberbeckmann S."/>
            <person name="Bunk B."/>
            <person name="Jeske O."/>
            <person name="Meyerdierks A."/>
            <person name="Storesund J.E."/>
            <person name="Kallscheuer N."/>
            <person name="Luecker S."/>
            <person name="Lage O.M."/>
            <person name="Pohl T."/>
            <person name="Merkel B.J."/>
            <person name="Hornburger P."/>
            <person name="Mueller R.-W."/>
            <person name="Bruemmer F."/>
            <person name="Labrenz M."/>
            <person name="Spormann A.M."/>
            <person name="Op den Camp H."/>
            <person name="Overmann J."/>
            <person name="Amann R."/>
            <person name="Jetten M.S.M."/>
            <person name="Mascher T."/>
            <person name="Medema M.H."/>
            <person name="Devos D.P."/>
            <person name="Kaster A.-K."/>
            <person name="Ovreas L."/>
            <person name="Rohde M."/>
            <person name="Galperin M.Y."/>
            <person name="Jogler C."/>
        </authorList>
    </citation>
    <scope>NUCLEOTIDE SEQUENCE [LARGE SCALE GENOMIC DNA]</scope>
    <source>
        <strain evidence="2 3">Pla85_3_4</strain>
    </source>
</reference>
<keyword evidence="1" id="KW-0732">Signal</keyword>
<protein>
    <submittedName>
        <fullName evidence="2">Uncharacterized protein</fullName>
    </submittedName>
</protein>
<gene>
    <name evidence="2" type="ORF">Pla8534_63020</name>
</gene>
<proteinExistence type="predicted"/>
<name>A0A518E2X1_9BACT</name>
<dbReference type="RefSeq" id="WP_145057688.1">
    <property type="nucleotide sequence ID" value="NZ_CP036433.1"/>
</dbReference>
<evidence type="ECO:0000313" key="3">
    <source>
        <dbReference type="Proteomes" id="UP000317648"/>
    </source>
</evidence>
<sequence length="905" mass="100733" precursor="true">MILKKHLAILFAAILLAAIAPASVEAVQAVRGPIVKQGKTLDEQGIWLENDQLKLAITTNAYAGQVMELIYKPTGQSLAPEAHTQGYCTDRMGEDRFFWTERRSQDYAGKILSQSADLAEAEMSYLWNYDYNDVQTQIAVSKTYRLRRGASSFEVVWKLKNVGETTAQMTPWIKQLGGHQASLLQGPTLIPREAGPSDPGPDFVNPAADWAVRLSGSADTEAAPMVYGVMDFRRILQQFPWRGKERFTLETILHRITLEPGQSWEHTYVLGAAPSLANVSYIAPELAAAASLQGDEALLQIAAALDLGELRLEGEVTDSAGKVATLPNRQVKLTAGKISTVAYPFKPTGDGVYTFSLTLYDGQEIYRLGQAVNSQRSSITVPVVVGPAPAVVMTPWQSEAGGWPGRQAEQRTPWRTLLKSSRLSAGQFLIPDRIFPEDVIDYGDVQPAAFSAARDEQENLQFAVEVSDPADVMGLELVVQPFQNEQREKLPALTLREAVYLTTDTPSGYKNFPIGAWPDPLFEQGWLDQLQGDSAFRQQNLETFRQSRRRVYWLHVHVPREATPGLYRGRVDLLLHGQPAGQLLVELNVRQFALPARPSFRCCSGMVGFGAGKFETSLQSIGVPQQRIDQLTGQGDPQAESLLDQHWRRSLEYGWTPTMYSGVKMWEKHQDDGRGISVFAGHGKADETAWLQERGRLADSFTYAPFDEHADELVPRVADWCREFQKQTPMPILDCYYGGNVKPLYGLVKVWLGQSAAQPWARERKAAGDRFYHCNSSLVWHVEYAPLTGRAVFWQDFADGADGRYVYSTARWTPEVFTKNWTSGNYMGCVIYPGPHGLATSIRWETLRDSIEDYDYLALLRQADPGTLPAEAKALLGDADLGSRVQTAAQLHALRNQIAAWLEAK</sequence>
<dbReference type="OrthoDB" id="228239at2"/>
<dbReference type="EMBL" id="CP036433">
    <property type="protein sequence ID" value="QDU98434.1"/>
    <property type="molecule type" value="Genomic_DNA"/>
</dbReference>
<evidence type="ECO:0000313" key="2">
    <source>
        <dbReference type="EMBL" id="QDU98434.1"/>
    </source>
</evidence>
<keyword evidence="3" id="KW-1185">Reference proteome</keyword>
<organism evidence="2 3">
    <name type="scientific">Lignipirellula cremea</name>
    <dbReference type="NCBI Taxonomy" id="2528010"/>
    <lineage>
        <taxon>Bacteria</taxon>
        <taxon>Pseudomonadati</taxon>
        <taxon>Planctomycetota</taxon>
        <taxon>Planctomycetia</taxon>
        <taxon>Pirellulales</taxon>
        <taxon>Pirellulaceae</taxon>
        <taxon>Lignipirellula</taxon>
    </lineage>
</organism>
<dbReference type="AlphaFoldDB" id="A0A518E2X1"/>
<feature type="signal peptide" evidence="1">
    <location>
        <begin position="1"/>
        <end position="22"/>
    </location>
</feature>
<dbReference type="Proteomes" id="UP000317648">
    <property type="component" value="Chromosome"/>
</dbReference>
<evidence type="ECO:0000256" key="1">
    <source>
        <dbReference type="SAM" id="SignalP"/>
    </source>
</evidence>
<feature type="chain" id="PRO_5021827978" evidence="1">
    <location>
        <begin position="23"/>
        <end position="905"/>
    </location>
</feature>